<keyword evidence="2 3" id="KW-0175">Coiled coil</keyword>
<name>A0A7J6Y804_TRYCR</name>
<evidence type="ECO:0000313" key="6">
    <source>
        <dbReference type="Proteomes" id="UP000583944"/>
    </source>
</evidence>
<accession>A0A7J6Y804</accession>
<dbReference type="GO" id="GO:0005856">
    <property type="term" value="C:cytoskeleton"/>
    <property type="evidence" value="ECO:0007669"/>
    <property type="project" value="UniProtKB-ARBA"/>
</dbReference>
<dbReference type="PANTHER" id="PTHR21501">
    <property type="entry name" value="PROTEIN FAM-161"/>
    <property type="match status" value="1"/>
</dbReference>
<dbReference type="InterPro" id="IPR019579">
    <property type="entry name" value="FAM161A/B"/>
</dbReference>
<evidence type="ECO:0000256" key="1">
    <source>
        <dbReference type="ARBA" id="ARBA00006663"/>
    </source>
</evidence>
<feature type="compositionally biased region" description="Basic and acidic residues" evidence="4">
    <location>
        <begin position="657"/>
        <end position="676"/>
    </location>
</feature>
<dbReference type="Pfam" id="PF10595">
    <property type="entry name" value="FAM161A_B"/>
    <property type="match status" value="1"/>
</dbReference>
<feature type="region of interest" description="Disordered" evidence="4">
    <location>
        <begin position="641"/>
        <end position="731"/>
    </location>
</feature>
<comment type="similarity">
    <text evidence="1">Belongs to the FAM161 family.</text>
</comment>
<comment type="caution">
    <text evidence="5">The sequence shown here is derived from an EMBL/GenBank/DDBJ whole genome shotgun (WGS) entry which is preliminary data.</text>
</comment>
<dbReference type="VEuPathDB" id="TriTrypDB:ECC02_003990"/>
<organism evidence="5 6">
    <name type="scientific">Trypanosoma cruzi</name>
    <dbReference type="NCBI Taxonomy" id="5693"/>
    <lineage>
        <taxon>Eukaryota</taxon>
        <taxon>Discoba</taxon>
        <taxon>Euglenozoa</taxon>
        <taxon>Kinetoplastea</taxon>
        <taxon>Metakinetoplastina</taxon>
        <taxon>Trypanosomatida</taxon>
        <taxon>Trypanosomatidae</taxon>
        <taxon>Trypanosoma</taxon>
        <taxon>Schizotrypanum</taxon>
    </lineage>
</organism>
<evidence type="ECO:0000313" key="5">
    <source>
        <dbReference type="EMBL" id="KAF5222904.1"/>
    </source>
</evidence>
<sequence>MEELLEREIEDLKQQQQKLEQEIMAIDELSCCMQQSGQGDVNNSQSIPAVLETGGVNDALGDGVSLRERMAQLEELRLRYQRESSRALRRYFDVVSGFPQYQAKRERMLCNPRPFSFESRELQKEQRIRTRRMESEQRQKEQALQQILNYRFKANPVPPSTYMNKYDLMVEEWRQRRAAVEALAIEKAERMKAETELVRLSAESMRQVREIMGVRHDAKAKRAQSADFEGRDRRRVEELREIPLEVKMKLWPALEEHEQVRVERIKQRAAERFNLLKEEEARRLAPVGANSHVEEQQQHSPAGPMPLPAVPVGGPIGAVAVSPTAPQMILVGNAPAATAGPTTTQPLAQTSLPATGEVADEKRATSATQPPLKRRSQSGDKRGYNRNMTFKPRIHGGVPDFKSMWADERLTLAERKRKAQPTEVKSFNLTVSPKETVIQGRPALPTKRFVSATHSRQRSRSAASGAKPTQPTSQPVEKDNKLVPKGTRAHAIRTRAVFIKYLRAAETDASRESNRDDLKAIREGHERQKVVNARLKEYLRGTSTNTDAIIKKKVRALRQRSREMEKEAFERLVEMRMRVAQIPPIFVEPTHLHDIAKTRAETEKEIIHMLEETGMNVGTLATILTAGGNEASSTSNVNAVEAATSTPDTGAVTAVEPKTEEKSKLDVTSKREERVRSVGGSSVSDSPSDGSTDVSSSDSSSSSSSRTGAPKEKSDYDDDFEASSNSSTISL</sequence>
<feature type="compositionally biased region" description="Low complexity" evidence="4">
    <location>
        <begin position="677"/>
        <end position="708"/>
    </location>
</feature>
<evidence type="ECO:0000256" key="4">
    <source>
        <dbReference type="SAM" id="MobiDB-lite"/>
    </source>
</evidence>
<dbReference type="EMBL" id="JABDHM010000023">
    <property type="protein sequence ID" value="KAF5222904.1"/>
    <property type="molecule type" value="Genomic_DNA"/>
</dbReference>
<proteinExistence type="inferred from homology"/>
<feature type="coiled-coil region" evidence="3">
    <location>
        <begin position="63"/>
        <end position="90"/>
    </location>
</feature>
<feature type="region of interest" description="Disordered" evidence="4">
    <location>
        <begin position="439"/>
        <end position="484"/>
    </location>
</feature>
<evidence type="ECO:0000256" key="2">
    <source>
        <dbReference type="ARBA" id="ARBA00023054"/>
    </source>
</evidence>
<gene>
    <name evidence="5" type="ORF">ECC02_003990</name>
</gene>
<reference evidence="5 6" key="1">
    <citation type="journal article" date="2019" name="Genome Biol. Evol.">
        <title>Nanopore Sequencing Significantly Improves Genome Assembly of the Protozoan Parasite Trypanosoma cruzi.</title>
        <authorList>
            <person name="Diaz-Viraque F."/>
            <person name="Pita S."/>
            <person name="Greif G."/>
            <person name="de Souza R.C.M."/>
            <person name="Iraola G."/>
            <person name="Robello C."/>
        </authorList>
    </citation>
    <scope>NUCLEOTIDE SEQUENCE [LARGE SCALE GENOMIC DNA]</scope>
    <source>
        <strain evidence="5 6">Berenice</strain>
    </source>
</reference>
<dbReference type="AlphaFoldDB" id="A0A7J6Y804"/>
<dbReference type="GO" id="GO:0044782">
    <property type="term" value="P:cilium organization"/>
    <property type="evidence" value="ECO:0007669"/>
    <property type="project" value="TreeGrafter"/>
</dbReference>
<protein>
    <submittedName>
        <fullName evidence="5">Uncharacterized protein</fullName>
    </submittedName>
</protein>
<evidence type="ECO:0000256" key="3">
    <source>
        <dbReference type="SAM" id="Coils"/>
    </source>
</evidence>
<dbReference type="Proteomes" id="UP000583944">
    <property type="component" value="Unassembled WGS sequence"/>
</dbReference>
<dbReference type="GO" id="GO:0005929">
    <property type="term" value="C:cilium"/>
    <property type="evidence" value="ECO:0007669"/>
    <property type="project" value="TreeGrafter"/>
</dbReference>
<dbReference type="InterPro" id="IPR051655">
    <property type="entry name" value="FAM161"/>
</dbReference>
<feature type="coiled-coil region" evidence="3">
    <location>
        <begin position="2"/>
        <end position="29"/>
    </location>
</feature>
<feature type="region of interest" description="Disordered" evidence="4">
    <location>
        <begin position="353"/>
        <end position="395"/>
    </location>
</feature>
<dbReference type="PANTHER" id="PTHR21501:SF1">
    <property type="entry name" value="PROTEIN FAM-161"/>
    <property type="match status" value="1"/>
</dbReference>
<dbReference type="VEuPathDB" id="TriTrypDB:BCY84_01518"/>
<feature type="compositionally biased region" description="Polar residues" evidence="4">
    <location>
        <begin position="722"/>
        <end position="731"/>
    </location>
</feature>